<keyword evidence="6" id="KW-1185">Reference proteome</keyword>
<evidence type="ECO:0000313" key="5">
    <source>
        <dbReference type="EMBL" id="MBD8870203.1"/>
    </source>
</evidence>
<evidence type="ECO:0000259" key="4">
    <source>
        <dbReference type="Pfam" id="PF17853"/>
    </source>
</evidence>
<dbReference type="Pfam" id="PF07905">
    <property type="entry name" value="PucR"/>
    <property type="match status" value="1"/>
</dbReference>
<dbReference type="RefSeq" id="WP_192143536.1">
    <property type="nucleotide sequence ID" value="NZ_JACYXZ010000003.1"/>
</dbReference>
<dbReference type="AlphaFoldDB" id="A0A927K725"/>
<dbReference type="PANTHER" id="PTHR33744:SF1">
    <property type="entry name" value="DNA-BINDING TRANSCRIPTIONAL ACTIVATOR ADER"/>
    <property type="match status" value="1"/>
</dbReference>
<reference evidence="5" key="1">
    <citation type="submission" date="2020-09" db="EMBL/GenBank/DDBJ databases">
        <title>Nocardioides sp. strain MJB4 16S ribosomal RNA gene Genome sequencing and assembly.</title>
        <authorList>
            <person name="Kim I."/>
        </authorList>
    </citation>
    <scope>NUCLEOTIDE SEQUENCE</scope>
    <source>
        <strain evidence="5">MJB4</strain>
    </source>
</reference>
<dbReference type="Pfam" id="PF17853">
    <property type="entry name" value="GGDEF_2"/>
    <property type="match status" value="1"/>
</dbReference>
<feature type="domain" description="PucR C-terminal helix-turn-helix" evidence="3">
    <location>
        <begin position="442"/>
        <end position="501"/>
    </location>
</feature>
<organism evidence="5 6">
    <name type="scientific">Nocardioides donggukensis</name>
    <dbReference type="NCBI Taxonomy" id="2774019"/>
    <lineage>
        <taxon>Bacteria</taxon>
        <taxon>Bacillati</taxon>
        <taxon>Actinomycetota</taxon>
        <taxon>Actinomycetes</taxon>
        <taxon>Propionibacteriales</taxon>
        <taxon>Nocardioidaceae</taxon>
        <taxon>Nocardioides</taxon>
    </lineage>
</organism>
<dbReference type="InterPro" id="IPR025736">
    <property type="entry name" value="PucR_C-HTH_dom"/>
</dbReference>
<evidence type="ECO:0000259" key="2">
    <source>
        <dbReference type="Pfam" id="PF07905"/>
    </source>
</evidence>
<dbReference type="PANTHER" id="PTHR33744">
    <property type="entry name" value="CARBOHYDRATE DIACID REGULATOR"/>
    <property type="match status" value="1"/>
</dbReference>
<protein>
    <submittedName>
        <fullName evidence="5">PucR family transcriptional regulator ligand-binding domain-containing protein</fullName>
    </submittedName>
</protein>
<sequence>MLVPLAEILALPEVAAAAPHVVAGDASTCEVRWVHSSEVFEMGPLLKGGEFLLTTGLGLRGASSPDLEAYVDAMADAGLAAIGLELGRTFAEFPEALVRAARRRHVPLVEFREVVPFEDVVEAFHELVKDREAGGLWRGERIWRDLLDVVLEGRGVQALVQRIADLAECPAVLRALDGRVVATSAGVVDGQAEEHGSSRRVHLDGAPWGTLGLAGAPTQLAGAVLDRAPRAVSLELLRTGTSQDRLALSSGLLREILHHRFPTAEELRSRCEVAGFPVASGRPVLAIAVAGDRRMPRRALAAAAAEAGRATFGSCLAGEVDQEVVLAVHAPAGGEPALRDRLDRLAARLSEGIERATGHTIVATGAGSVVAGVEELARSIGQAREVVTIARRLGTHRATLLARDLGIYRLLAHFQTEPELSVFLREQLGPLLDHDAAHGTELVRTLDAYLRHGLVKSETAASLGIRRQSLYNRLHRIDTVLGGETVGDHDRLTALSLALHAWRLRTGLDPGQG</sequence>
<name>A0A927K725_9ACTN</name>
<dbReference type="InterPro" id="IPR042070">
    <property type="entry name" value="PucR_C-HTH_sf"/>
</dbReference>
<feature type="domain" description="Purine catabolism PurC-like" evidence="2">
    <location>
        <begin position="7"/>
        <end position="127"/>
    </location>
</feature>
<dbReference type="InterPro" id="IPR051448">
    <property type="entry name" value="CdaR-like_regulators"/>
</dbReference>
<evidence type="ECO:0000313" key="6">
    <source>
        <dbReference type="Proteomes" id="UP000616839"/>
    </source>
</evidence>
<evidence type="ECO:0000259" key="3">
    <source>
        <dbReference type="Pfam" id="PF13556"/>
    </source>
</evidence>
<dbReference type="InterPro" id="IPR041522">
    <property type="entry name" value="CdaR_GGDEF"/>
</dbReference>
<dbReference type="InterPro" id="IPR012914">
    <property type="entry name" value="PucR_dom"/>
</dbReference>
<comment type="caution">
    <text evidence="5">The sequence shown here is derived from an EMBL/GenBank/DDBJ whole genome shotgun (WGS) entry which is preliminary data.</text>
</comment>
<proteinExistence type="inferred from homology"/>
<gene>
    <name evidence="5" type="ORF">IE331_11265</name>
</gene>
<dbReference type="Pfam" id="PF13556">
    <property type="entry name" value="HTH_30"/>
    <property type="match status" value="1"/>
</dbReference>
<comment type="similarity">
    <text evidence="1">Belongs to the CdaR family.</text>
</comment>
<evidence type="ECO:0000256" key="1">
    <source>
        <dbReference type="ARBA" id="ARBA00006754"/>
    </source>
</evidence>
<accession>A0A927K725</accession>
<dbReference type="EMBL" id="JACYXZ010000003">
    <property type="protein sequence ID" value="MBD8870203.1"/>
    <property type="molecule type" value="Genomic_DNA"/>
</dbReference>
<feature type="domain" description="CdaR GGDEF-like" evidence="4">
    <location>
        <begin position="265"/>
        <end position="387"/>
    </location>
</feature>
<dbReference type="Gene3D" id="1.10.10.2840">
    <property type="entry name" value="PucR C-terminal helix-turn-helix domain"/>
    <property type="match status" value="1"/>
</dbReference>
<dbReference type="Proteomes" id="UP000616839">
    <property type="component" value="Unassembled WGS sequence"/>
</dbReference>